<evidence type="ECO:0000259" key="8">
    <source>
        <dbReference type="Pfam" id="PF02470"/>
    </source>
</evidence>
<comment type="subcellular location">
    <subcellularLocation>
        <location evidence="1">Cell inner membrane</location>
    </subcellularLocation>
</comment>
<dbReference type="GO" id="GO:0005886">
    <property type="term" value="C:plasma membrane"/>
    <property type="evidence" value="ECO:0007669"/>
    <property type="project" value="UniProtKB-SubCell"/>
</dbReference>
<evidence type="ECO:0000256" key="7">
    <source>
        <dbReference type="SAM" id="Phobius"/>
    </source>
</evidence>
<dbReference type="Proteomes" id="UP000184085">
    <property type="component" value="Unassembled WGS sequence"/>
</dbReference>
<gene>
    <name evidence="9" type="ORF">KARMA_2623</name>
</gene>
<dbReference type="AlphaFoldDB" id="A0A1M4N399"/>
<name>A0A1M4N399_9RHOB</name>
<keyword evidence="10" id="KW-1185">Reference proteome</keyword>
<dbReference type="Pfam" id="PF02470">
    <property type="entry name" value="MlaD"/>
    <property type="match status" value="1"/>
</dbReference>
<sequence length="701" mass="74826">MSDTDTPTSVTIESARTSLWERASVVWLVPMGALIIALAIAWNHWQSRGPLIEITFSNASGIRAGETEVRFRDVTVGLVEHLTLEGDMKNVTAEVRLDKDVAEYVDDGAVFWVIRPEVTTRGVSGLDTVLSGVFIEGDWDSEIGASQTEFVGLENAPLLSPGEEGLRLTMRAVGEDGLSGDSPILYRGIEVGAVGPSRIGNDGSTVLADAVIFAPYDKLITSTTRFWNASGFSLSFGPEGASVDFDTISTLIAGGITFDTAASGGVPAQDGDRYDLFDDESEARASLFSRAEGPEFELTLVFDDNVSGLRPDASVELSGLRVGRITNLTGLVDPDRFGDNRVRLLATMALQPERLGLGEDGMDPIEFLQRSVAEGMRARLTNASLLTGGLKVDLVTLEDAPDATLDLDAEPYPVFPTAPPELTDVAATAEDMFNRVNNLPIEELLQSAIDFLNGATSLVANEDTQSTPKDIRALLGDIRGLVGSDEVQAVPEQLSTLMTQLGGVATELNTTIQQLNEAQLVSTLSETLVSLQGTVERANASIDGVPQLVERVDGVVAKLETVPIDQLTVDLSELLKAVDRLIDTPQARQLPADLSQTLTEVAAVLRELREGGTVENVNTTLQSASDAADAVARASDELPTLVDRLGNLISQAQATLTGYDGNSQINRDARTALRALTEAARAIDGLARTIERKPNSLILGR</sequence>
<dbReference type="InterPro" id="IPR003399">
    <property type="entry name" value="Mce/MlaD"/>
</dbReference>
<evidence type="ECO:0000256" key="1">
    <source>
        <dbReference type="ARBA" id="ARBA00004533"/>
    </source>
</evidence>
<evidence type="ECO:0000256" key="6">
    <source>
        <dbReference type="ARBA" id="ARBA00023136"/>
    </source>
</evidence>
<evidence type="ECO:0000256" key="5">
    <source>
        <dbReference type="ARBA" id="ARBA00022989"/>
    </source>
</evidence>
<keyword evidence="5 7" id="KW-1133">Transmembrane helix</keyword>
<dbReference type="PANTHER" id="PTHR30462">
    <property type="entry name" value="INTERMEMBRANE TRANSPORT PROTEIN PQIB-RELATED"/>
    <property type="match status" value="1"/>
</dbReference>
<organism evidence="9 10">
    <name type="scientific">Donghicola eburneus</name>
    <dbReference type="NCBI Taxonomy" id="393278"/>
    <lineage>
        <taxon>Bacteria</taxon>
        <taxon>Pseudomonadati</taxon>
        <taxon>Pseudomonadota</taxon>
        <taxon>Alphaproteobacteria</taxon>
        <taxon>Rhodobacterales</taxon>
        <taxon>Roseobacteraceae</taxon>
        <taxon>Donghicola</taxon>
    </lineage>
</organism>
<protein>
    <submittedName>
        <fullName evidence="9">Putative paraquat-inducible protein B</fullName>
    </submittedName>
</protein>
<feature type="transmembrane region" description="Helical" evidence="7">
    <location>
        <begin position="25"/>
        <end position="45"/>
    </location>
</feature>
<feature type="domain" description="Mce/MlaD" evidence="8">
    <location>
        <begin position="49"/>
        <end position="135"/>
    </location>
</feature>
<keyword evidence="6 7" id="KW-0472">Membrane</keyword>
<keyword evidence="3" id="KW-0997">Cell inner membrane</keyword>
<keyword evidence="2" id="KW-1003">Cell membrane</keyword>
<evidence type="ECO:0000313" key="9">
    <source>
        <dbReference type="EMBL" id="SCM68405.1"/>
    </source>
</evidence>
<dbReference type="RefSeq" id="WP_092463861.1">
    <property type="nucleotide sequence ID" value="NZ_FMJB01000055.1"/>
</dbReference>
<reference evidence="10" key="1">
    <citation type="submission" date="2016-09" db="EMBL/GenBank/DDBJ databases">
        <authorList>
            <person name="Wibberg D."/>
        </authorList>
    </citation>
    <scope>NUCLEOTIDE SEQUENCE [LARGE SCALE GENOMIC DNA]</scope>
</reference>
<evidence type="ECO:0000313" key="10">
    <source>
        <dbReference type="Proteomes" id="UP000184085"/>
    </source>
</evidence>
<dbReference type="EMBL" id="FMJB01000055">
    <property type="protein sequence ID" value="SCM68405.1"/>
    <property type="molecule type" value="Genomic_DNA"/>
</dbReference>
<keyword evidence="4 7" id="KW-0812">Transmembrane</keyword>
<evidence type="ECO:0000256" key="3">
    <source>
        <dbReference type="ARBA" id="ARBA00022519"/>
    </source>
</evidence>
<evidence type="ECO:0000256" key="2">
    <source>
        <dbReference type="ARBA" id="ARBA00022475"/>
    </source>
</evidence>
<dbReference type="PANTHER" id="PTHR30462:SF2">
    <property type="entry name" value="INTERMEMBRANE TRANSPORT PROTEIN PQIB"/>
    <property type="match status" value="1"/>
</dbReference>
<accession>A0A1M4N399</accession>
<evidence type="ECO:0000256" key="4">
    <source>
        <dbReference type="ARBA" id="ARBA00022692"/>
    </source>
</evidence>
<dbReference type="InterPro" id="IPR051800">
    <property type="entry name" value="PqiA-PqiB_transport"/>
</dbReference>
<proteinExistence type="predicted"/>